<comment type="caution">
    <text evidence="1">The sequence shown here is derived from an EMBL/GenBank/DDBJ whole genome shotgun (WGS) entry which is preliminary data.</text>
</comment>
<dbReference type="AlphaFoldDB" id="A0A133UZ98"/>
<dbReference type="Proteomes" id="UP000070341">
    <property type="component" value="Unassembled WGS sequence"/>
</dbReference>
<sequence length="191" mass="21733">MDEGEIQSYIAKTRGANTHSSKASLFSKLVESLFGGEVDVALAPDVFPELEEHLIAEKGTLAVKKEEDTPEPNLIIEFRTTKLDPLRSGEIIERAKDQLRRFAYAIWRERQPELRCLLTASDGVHNFVYRPSLKGDLDSVDLEGVSPFTIDKKLREIIDLEEISRQDFSRGDPERVCKWLERIIFGRLSDG</sequence>
<evidence type="ECO:0000313" key="1">
    <source>
        <dbReference type="EMBL" id="KXA99499.1"/>
    </source>
</evidence>
<accession>A0A133UZ98</accession>
<name>A0A133UZ98_9EURY</name>
<organism evidence="1 2">
    <name type="scientific">candidate division MSBL1 archaeon SCGC-AAA259M10</name>
    <dbReference type="NCBI Taxonomy" id="1698270"/>
    <lineage>
        <taxon>Archaea</taxon>
        <taxon>Methanobacteriati</taxon>
        <taxon>Methanobacteriota</taxon>
        <taxon>candidate division MSBL1</taxon>
    </lineage>
</organism>
<gene>
    <name evidence="1" type="ORF">AKJ40_03005</name>
</gene>
<dbReference type="EMBL" id="LHXU01000046">
    <property type="protein sequence ID" value="KXA99499.1"/>
    <property type="molecule type" value="Genomic_DNA"/>
</dbReference>
<proteinExistence type="predicted"/>
<reference evidence="1 2" key="1">
    <citation type="journal article" date="2016" name="Sci. Rep.">
        <title>Metabolic traits of an uncultured archaeal lineage -MSBL1- from brine pools of the Red Sea.</title>
        <authorList>
            <person name="Mwirichia R."/>
            <person name="Alam I."/>
            <person name="Rashid M."/>
            <person name="Vinu M."/>
            <person name="Ba-Alawi W."/>
            <person name="Anthony Kamau A."/>
            <person name="Kamanda Ngugi D."/>
            <person name="Goker M."/>
            <person name="Klenk H.P."/>
            <person name="Bajic V."/>
            <person name="Stingl U."/>
        </authorList>
    </citation>
    <scope>NUCLEOTIDE SEQUENCE [LARGE SCALE GENOMIC DNA]</scope>
    <source>
        <strain evidence="1">SCGC-AAA259M10</strain>
    </source>
</reference>
<keyword evidence="2" id="KW-1185">Reference proteome</keyword>
<protein>
    <submittedName>
        <fullName evidence="1">Uncharacterized protein</fullName>
    </submittedName>
</protein>
<evidence type="ECO:0000313" key="2">
    <source>
        <dbReference type="Proteomes" id="UP000070341"/>
    </source>
</evidence>